<reference evidence="2" key="1">
    <citation type="journal article" date="2021" name="IMA Fungus">
        <title>Genomic characterization of three marine fungi, including Emericellopsis atlantica sp. nov. with signatures of a generalist lifestyle and marine biomass degradation.</title>
        <authorList>
            <person name="Hagestad O.C."/>
            <person name="Hou L."/>
            <person name="Andersen J.H."/>
            <person name="Hansen E.H."/>
            <person name="Altermark B."/>
            <person name="Li C."/>
            <person name="Kuhnert E."/>
            <person name="Cox R.J."/>
            <person name="Crous P.W."/>
            <person name="Spatafora J.W."/>
            <person name="Lail K."/>
            <person name="Amirebrahimi M."/>
            <person name="Lipzen A."/>
            <person name="Pangilinan J."/>
            <person name="Andreopoulos W."/>
            <person name="Hayes R.D."/>
            <person name="Ng V."/>
            <person name="Grigoriev I.V."/>
            <person name="Jackson S.A."/>
            <person name="Sutton T.D.S."/>
            <person name="Dobson A.D.W."/>
            <person name="Rama T."/>
        </authorList>
    </citation>
    <scope>NUCLEOTIDE SEQUENCE</scope>
    <source>
        <strain evidence="2">TRa018bII</strain>
    </source>
</reference>
<name>A0A9P7YR56_9HELO</name>
<keyword evidence="1" id="KW-0732">Signal</keyword>
<comment type="caution">
    <text evidence="2">The sequence shown here is derived from an EMBL/GenBank/DDBJ whole genome shotgun (WGS) entry which is preliminary data.</text>
</comment>
<proteinExistence type="predicted"/>
<dbReference type="AlphaFoldDB" id="A0A9P7YR56"/>
<protein>
    <submittedName>
        <fullName evidence="2">Uncharacterized protein</fullName>
    </submittedName>
</protein>
<organism evidence="2 3">
    <name type="scientific">Amylocarpus encephaloides</name>
    <dbReference type="NCBI Taxonomy" id="45428"/>
    <lineage>
        <taxon>Eukaryota</taxon>
        <taxon>Fungi</taxon>
        <taxon>Dikarya</taxon>
        <taxon>Ascomycota</taxon>
        <taxon>Pezizomycotina</taxon>
        <taxon>Leotiomycetes</taxon>
        <taxon>Helotiales</taxon>
        <taxon>Helotiales incertae sedis</taxon>
        <taxon>Amylocarpus</taxon>
    </lineage>
</organism>
<evidence type="ECO:0000313" key="3">
    <source>
        <dbReference type="Proteomes" id="UP000824998"/>
    </source>
</evidence>
<evidence type="ECO:0000256" key="1">
    <source>
        <dbReference type="SAM" id="SignalP"/>
    </source>
</evidence>
<gene>
    <name evidence="2" type="ORF">BJ875DRAFT_451177</name>
</gene>
<sequence>MVEWVLYVVTIALLSQLHARGYRLMASTYELPYKGKNIDILRHYYWPGPWQKLTRFRALRSLRVGLYGRIIEGY</sequence>
<accession>A0A9P7YR56</accession>
<evidence type="ECO:0000313" key="2">
    <source>
        <dbReference type="EMBL" id="KAG9238444.1"/>
    </source>
</evidence>
<feature type="signal peptide" evidence="1">
    <location>
        <begin position="1"/>
        <end position="19"/>
    </location>
</feature>
<dbReference type="Proteomes" id="UP000824998">
    <property type="component" value="Unassembled WGS sequence"/>
</dbReference>
<feature type="chain" id="PRO_5040121761" evidence="1">
    <location>
        <begin position="20"/>
        <end position="74"/>
    </location>
</feature>
<dbReference type="EMBL" id="MU251370">
    <property type="protein sequence ID" value="KAG9238444.1"/>
    <property type="molecule type" value="Genomic_DNA"/>
</dbReference>
<keyword evidence="3" id="KW-1185">Reference proteome</keyword>